<evidence type="ECO:0000256" key="1">
    <source>
        <dbReference type="ARBA" id="ARBA00001966"/>
    </source>
</evidence>
<dbReference type="GO" id="GO:0043139">
    <property type="term" value="F:5'-3' DNA helicase activity"/>
    <property type="evidence" value="ECO:0007669"/>
    <property type="project" value="UniProtKB-EC"/>
</dbReference>
<keyword evidence="23" id="KW-1185">Reference proteome</keyword>
<accession>A0A364KRK7</accession>
<keyword evidence="10" id="KW-0067">ATP-binding</keyword>
<evidence type="ECO:0000256" key="13">
    <source>
        <dbReference type="ARBA" id="ARBA00023125"/>
    </source>
</evidence>
<dbReference type="Pfam" id="PF06733">
    <property type="entry name" value="DEAD_2"/>
    <property type="match status" value="1"/>
</dbReference>
<evidence type="ECO:0000256" key="10">
    <source>
        <dbReference type="ARBA" id="ARBA00022840"/>
    </source>
</evidence>
<evidence type="ECO:0000256" key="20">
    <source>
        <dbReference type="SAM" id="MobiDB-lite"/>
    </source>
</evidence>
<evidence type="ECO:0000313" key="22">
    <source>
        <dbReference type="EMBL" id="RAO66175.1"/>
    </source>
</evidence>
<dbReference type="InterPro" id="IPR006555">
    <property type="entry name" value="ATP-dep_Helicase_C"/>
</dbReference>
<evidence type="ECO:0000256" key="9">
    <source>
        <dbReference type="ARBA" id="ARBA00022806"/>
    </source>
</evidence>
<keyword evidence="16" id="KW-0539">Nucleus</keyword>
<keyword evidence="5" id="KW-0479">Metal-binding</keyword>
<proteinExistence type="inferred from homology"/>
<dbReference type="EC" id="5.6.2.3" evidence="17"/>
<evidence type="ECO:0000256" key="4">
    <source>
        <dbReference type="ARBA" id="ARBA00022485"/>
    </source>
</evidence>
<keyword evidence="8" id="KW-0378">Hydrolase</keyword>
<keyword evidence="15" id="KW-0413">Isomerase</keyword>
<keyword evidence="19" id="KW-0175">Coiled coil</keyword>
<evidence type="ECO:0000256" key="19">
    <source>
        <dbReference type="SAM" id="Coils"/>
    </source>
</evidence>
<evidence type="ECO:0000256" key="11">
    <source>
        <dbReference type="ARBA" id="ARBA00023004"/>
    </source>
</evidence>
<evidence type="ECO:0000256" key="15">
    <source>
        <dbReference type="ARBA" id="ARBA00023235"/>
    </source>
</evidence>
<dbReference type="GO" id="GO:0006366">
    <property type="term" value="P:transcription by RNA polymerase II"/>
    <property type="evidence" value="ECO:0007669"/>
    <property type="project" value="TreeGrafter"/>
</dbReference>
<feature type="coiled-coil region" evidence="19">
    <location>
        <begin position="177"/>
        <end position="226"/>
    </location>
</feature>
<dbReference type="PANTHER" id="PTHR11472:SF1">
    <property type="entry name" value="GENERAL TRANSCRIPTION AND DNA REPAIR FACTOR IIH HELICASE SUBUNIT XPD"/>
    <property type="match status" value="1"/>
</dbReference>
<dbReference type="SMART" id="SM00491">
    <property type="entry name" value="HELICc2"/>
    <property type="match status" value="1"/>
</dbReference>
<keyword evidence="11" id="KW-0408">Iron</keyword>
<dbReference type="CDD" id="cd18788">
    <property type="entry name" value="SF2_C_XPD"/>
    <property type="match status" value="1"/>
</dbReference>
<comment type="cofactor">
    <cofactor evidence="1">
        <name>[4Fe-4S] cluster</name>
        <dbReference type="ChEBI" id="CHEBI:49883"/>
    </cofactor>
</comment>
<dbReference type="FunFam" id="3.40.50.300:FF:000135">
    <property type="entry name" value="DNA repair helicase RAD3, putative"/>
    <property type="match status" value="1"/>
</dbReference>
<name>A0A364KRK7_TALAM</name>
<dbReference type="Gene3D" id="3.40.50.300">
    <property type="entry name" value="P-loop containing nucleotide triphosphate hydrolases"/>
    <property type="match status" value="2"/>
</dbReference>
<dbReference type="Pfam" id="PF13307">
    <property type="entry name" value="Helicase_C_2"/>
    <property type="match status" value="1"/>
</dbReference>
<dbReference type="InterPro" id="IPR010643">
    <property type="entry name" value="HBB"/>
</dbReference>
<keyword evidence="13" id="KW-0238">DNA-binding</keyword>
<evidence type="ECO:0000256" key="16">
    <source>
        <dbReference type="ARBA" id="ARBA00023242"/>
    </source>
</evidence>
<dbReference type="InterPro" id="IPR006554">
    <property type="entry name" value="Helicase-like_DEXD_c2"/>
</dbReference>
<dbReference type="Pfam" id="PF06777">
    <property type="entry name" value="HBB"/>
    <property type="match status" value="1"/>
</dbReference>
<dbReference type="AlphaFoldDB" id="A0A364KRK7"/>
<dbReference type="InterPro" id="IPR014013">
    <property type="entry name" value="Helic_SF1/SF2_ATP-bd_DinG/Rad3"/>
</dbReference>
<evidence type="ECO:0000259" key="21">
    <source>
        <dbReference type="PROSITE" id="PS51193"/>
    </source>
</evidence>
<dbReference type="PROSITE" id="PS51193">
    <property type="entry name" value="HELICASE_ATP_BIND_2"/>
    <property type="match status" value="1"/>
</dbReference>
<keyword evidence="14" id="KW-0234">DNA repair</keyword>
<feature type="compositionally biased region" description="Acidic residues" evidence="20">
    <location>
        <begin position="701"/>
        <end position="716"/>
    </location>
</feature>
<protein>
    <recommendedName>
        <fullName evidence="17">DNA 5'-3' helicase</fullName>
        <ecNumber evidence="17">5.6.2.3</ecNumber>
    </recommendedName>
</protein>
<dbReference type="GO" id="GO:0051539">
    <property type="term" value="F:4 iron, 4 sulfur cluster binding"/>
    <property type="evidence" value="ECO:0007669"/>
    <property type="project" value="UniProtKB-KW"/>
</dbReference>
<comment type="similarity">
    <text evidence="3">Belongs to the helicase family. RAD3/XPD subfamily.</text>
</comment>
<dbReference type="Proteomes" id="UP000249363">
    <property type="component" value="Unassembled WGS sequence"/>
</dbReference>
<keyword evidence="6" id="KW-0547">Nucleotide-binding</keyword>
<evidence type="ECO:0000256" key="14">
    <source>
        <dbReference type="ARBA" id="ARBA00023204"/>
    </source>
</evidence>
<evidence type="ECO:0000256" key="12">
    <source>
        <dbReference type="ARBA" id="ARBA00023014"/>
    </source>
</evidence>
<dbReference type="NCBIfam" id="TIGR00604">
    <property type="entry name" value="rad3"/>
    <property type="match status" value="1"/>
</dbReference>
<dbReference type="InterPro" id="IPR027417">
    <property type="entry name" value="P-loop_NTPase"/>
</dbReference>
<dbReference type="GO" id="GO:0000112">
    <property type="term" value="C:nucleotide-excision repair factor 3 complex"/>
    <property type="evidence" value="ECO:0007669"/>
    <property type="project" value="UniProtKB-ARBA"/>
</dbReference>
<dbReference type="SMART" id="SM00488">
    <property type="entry name" value="DEXDc2"/>
    <property type="match status" value="1"/>
</dbReference>
<evidence type="ECO:0000256" key="2">
    <source>
        <dbReference type="ARBA" id="ARBA00004123"/>
    </source>
</evidence>
<sequence>MRISISSELEVLFPYPKIYPEQWQYMCDLKKALDAGGHCVLEMPSGTDKALHELKALMKYRASQLGQTEDFRGLGLSSRKNLCLHPSVKREKSGTVVDARCRSLTASFVAQKKERGEEVETCTYHDLPYCNVIIYSYHYLLDPKIAERVSRELSKDCIVVFDEAHNIDNVAIESLSIDLTEDSLRKASRGAKNLERKIEEMKSSDAEKLQSEYTKLVEGLKATEEARDEDLIMSNPVLPQDLLSEAVPGNIRRAEHFIAFLQRFIQYLMTRMKVTHTISETTPSFLQHLRELVFIEAKPLKFCSERLTSLVRTLELMNIEDYQPLQEVAMFATLVSTYDRGFLLILEPFESEAATVPNPVLHLACLDAAIAFQPIKERFSSIVVTSGTLTPLDMFPKMLNFTPVLQESYTMTLARRSFLPMIVTRGSDQSQISSSFQTRNDPSNLRNFGSLLLDFAKIVPDGIVVFFPSYLYMESTLHVWSGMGILDMIWNYKLILVETPDAQESSLALETYRTACCNGRGAILMSVARGKVAEGVDFDHQYGRAVICIGVPFQYTESRILRARLEFLRENYGIRENDFLSFDGRVIRGKDDYGIMVLADKRFARKRSQLPKWINQTILESEVNLSTDMAVATAKNFLRTMAQPFKAKDHEGISSWTPAQLEEQITKRKIEEERIERGEELVAAPQRNGGNGVVGGQADKDEFDDDIDDELMMLDA</sequence>
<reference evidence="22 23" key="1">
    <citation type="journal article" date="2017" name="Biotechnol. Biofuels">
        <title>Differential beta-glucosidase expression as a function of carbon source availability in Talaromyces amestolkiae: a genomic and proteomic approach.</title>
        <authorList>
            <person name="de Eugenio L.I."/>
            <person name="Mendez-Liter J.A."/>
            <person name="Nieto-Dominguez M."/>
            <person name="Alonso L."/>
            <person name="Gil-Munoz J."/>
            <person name="Barriuso J."/>
            <person name="Prieto A."/>
            <person name="Martinez M.J."/>
        </authorList>
    </citation>
    <scope>NUCLEOTIDE SEQUENCE [LARGE SCALE GENOMIC DNA]</scope>
    <source>
        <strain evidence="22 23">CIB</strain>
    </source>
</reference>
<keyword evidence="4" id="KW-0004">4Fe-4S</keyword>
<evidence type="ECO:0000256" key="18">
    <source>
        <dbReference type="ARBA" id="ARBA00048954"/>
    </source>
</evidence>
<dbReference type="InterPro" id="IPR010614">
    <property type="entry name" value="RAD3-like_helicase_DEAD"/>
</dbReference>
<dbReference type="GO" id="GO:0016818">
    <property type="term" value="F:hydrolase activity, acting on acid anhydrides, in phosphorus-containing anhydrides"/>
    <property type="evidence" value="ECO:0007669"/>
    <property type="project" value="InterPro"/>
</dbReference>
<comment type="caution">
    <text evidence="22">The sequence shown here is derived from an EMBL/GenBank/DDBJ whole genome shotgun (WGS) entry which is preliminary data.</text>
</comment>
<dbReference type="GO" id="GO:0045951">
    <property type="term" value="P:positive regulation of mitotic recombination"/>
    <property type="evidence" value="ECO:0007669"/>
    <property type="project" value="TreeGrafter"/>
</dbReference>
<dbReference type="GO" id="GO:0046872">
    <property type="term" value="F:metal ion binding"/>
    <property type="evidence" value="ECO:0007669"/>
    <property type="project" value="UniProtKB-KW"/>
</dbReference>
<keyword evidence="9" id="KW-0347">Helicase</keyword>
<comment type="subcellular location">
    <subcellularLocation>
        <location evidence="2">Nucleus</location>
    </subcellularLocation>
</comment>
<dbReference type="EMBL" id="MIKG01000003">
    <property type="protein sequence ID" value="RAO66175.1"/>
    <property type="molecule type" value="Genomic_DNA"/>
</dbReference>
<dbReference type="FunFam" id="3.40.50.300:FF:000128">
    <property type="entry name" value="Putative DNA repair helicase RAD3"/>
    <property type="match status" value="1"/>
</dbReference>
<dbReference type="GO" id="GO:0003684">
    <property type="term" value="F:damaged DNA binding"/>
    <property type="evidence" value="ECO:0007669"/>
    <property type="project" value="TreeGrafter"/>
</dbReference>
<dbReference type="OrthoDB" id="272481at2759"/>
<keyword evidence="12" id="KW-0411">Iron-sulfur</keyword>
<dbReference type="GeneID" id="63791404"/>
<evidence type="ECO:0000256" key="5">
    <source>
        <dbReference type="ARBA" id="ARBA00022723"/>
    </source>
</evidence>
<dbReference type="STRING" id="1196081.A0A364KRK7"/>
<dbReference type="GO" id="GO:0005524">
    <property type="term" value="F:ATP binding"/>
    <property type="evidence" value="ECO:0007669"/>
    <property type="project" value="UniProtKB-KW"/>
</dbReference>
<feature type="region of interest" description="Disordered" evidence="20">
    <location>
        <begin position="679"/>
        <end position="716"/>
    </location>
</feature>
<evidence type="ECO:0000256" key="3">
    <source>
        <dbReference type="ARBA" id="ARBA00009146"/>
    </source>
</evidence>
<comment type="catalytic activity">
    <reaction evidence="18">
        <text>ATP + H2O = ADP + phosphate + H(+)</text>
        <dbReference type="Rhea" id="RHEA:13065"/>
        <dbReference type="ChEBI" id="CHEBI:15377"/>
        <dbReference type="ChEBI" id="CHEBI:15378"/>
        <dbReference type="ChEBI" id="CHEBI:30616"/>
        <dbReference type="ChEBI" id="CHEBI:43474"/>
        <dbReference type="ChEBI" id="CHEBI:456216"/>
        <dbReference type="EC" id="5.6.2.3"/>
    </reaction>
</comment>
<evidence type="ECO:0000313" key="23">
    <source>
        <dbReference type="Proteomes" id="UP000249363"/>
    </source>
</evidence>
<dbReference type="GO" id="GO:0006289">
    <property type="term" value="P:nucleotide-excision repair"/>
    <property type="evidence" value="ECO:0007669"/>
    <property type="project" value="UniProtKB-ARBA"/>
</dbReference>
<keyword evidence="7" id="KW-0227">DNA damage</keyword>
<feature type="domain" description="Helicase ATP-binding" evidence="21">
    <location>
        <begin position="8"/>
        <end position="212"/>
    </location>
</feature>
<dbReference type="RefSeq" id="XP_040730692.1">
    <property type="nucleotide sequence ID" value="XM_040874305.1"/>
</dbReference>
<evidence type="ECO:0000256" key="17">
    <source>
        <dbReference type="ARBA" id="ARBA00044969"/>
    </source>
</evidence>
<gene>
    <name evidence="22" type="ORF">BHQ10_002187</name>
</gene>
<evidence type="ECO:0000256" key="7">
    <source>
        <dbReference type="ARBA" id="ARBA00022763"/>
    </source>
</evidence>
<dbReference type="PANTHER" id="PTHR11472">
    <property type="entry name" value="DNA REPAIR DEAD HELICASE RAD3/XP-D SUBFAMILY MEMBER"/>
    <property type="match status" value="1"/>
</dbReference>
<dbReference type="InterPro" id="IPR013020">
    <property type="entry name" value="Rad3/Chl1-like"/>
</dbReference>
<organism evidence="22 23">
    <name type="scientific">Talaromyces amestolkiae</name>
    <dbReference type="NCBI Taxonomy" id="1196081"/>
    <lineage>
        <taxon>Eukaryota</taxon>
        <taxon>Fungi</taxon>
        <taxon>Dikarya</taxon>
        <taxon>Ascomycota</taxon>
        <taxon>Pezizomycotina</taxon>
        <taxon>Eurotiomycetes</taxon>
        <taxon>Eurotiomycetidae</taxon>
        <taxon>Eurotiales</taxon>
        <taxon>Trichocomaceae</taxon>
        <taxon>Talaromyces</taxon>
        <taxon>Talaromyces sect. Talaromyces</taxon>
    </lineage>
</organism>
<dbReference type="InterPro" id="IPR045028">
    <property type="entry name" value="DinG/Rad3-like"/>
</dbReference>
<evidence type="ECO:0000256" key="6">
    <source>
        <dbReference type="ARBA" id="ARBA00022741"/>
    </source>
</evidence>
<evidence type="ECO:0000256" key="8">
    <source>
        <dbReference type="ARBA" id="ARBA00022801"/>
    </source>
</evidence>